<reference evidence="2" key="1">
    <citation type="journal article" date="2018" name="DNA Res.">
        <title>Multiple hybrid de novo genome assembly of finger millet, an orphan allotetraploid crop.</title>
        <authorList>
            <person name="Hatakeyama M."/>
            <person name="Aluri S."/>
            <person name="Balachadran M.T."/>
            <person name="Sivarajan S.R."/>
            <person name="Patrignani A."/>
            <person name="Gruter S."/>
            <person name="Poveda L."/>
            <person name="Shimizu-Inatsugi R."/>
            <person name="Baeten J."/>
            <person name="Francoijs K.J."/>
            <person name="Nataraja K.N."/>
            <person name="Reddy Y.A.N."/>
            <person name="Phadnis S."/>
            <person name="Ravikumar R.L."/>
            <person name="Schlapbach R."/>
            <person name="Sreeman S.M."/>
            <person name="Shimizu K.K."/>
        </authorList>
    </citation>
    <scope>NUCLEOTIDE SEQUENCE</scope>
</reference>
<dbReference type="EMBL" id="BQKI01000012">
    <property type="protein sequence ID" value="GJN06460.1"/>
    <property type="molecule type" value="Genomic_DNA"/>
</dbReference>
<reference evidence="2" key="2">
    <citation type="submission" date="2021-12" db="EMBL/GenBank/DDBJ databases">
        <title>Resequencing data analysis of finger millet.</title>
        <authorList>
            <person name="Hatakeyama M."/>
            <person name="Aluri S."/>
            <person name="Balachadran M.T."/>
            <person name="Sivarajan S.R."/>
            <person name="Poveda L."/>
            <person name="Shimizu-Inatsugi R."/>
            <person name="Schlapbach R."/>
            <person name="Sreeman S.M."/>
            <person name="Shimizu K.K."/>
        </authorList>
    </citation>
    <scope>NUCLEOTIDE SEQUENCE</scope>
</reference>
<accession>A0AAV5D8T9</accession>
<proteinExistence type="predicted"/>
<evidence type="ECO:0000313" key="3">
    <source>
        <dbReference type="Proteomes" id="UP001054889"/>
    </source>
</evidence>
<dbReference type="Proteomes" id="UP001054889">
    <property type="component" value="Unassembled WGS sequence"/>
</dbReference>
<dbReference type="AlphaFoldDB" id="A0AAV5D8T9"/>
<feature type="domain" description="PWWP" evidence="1">
    <location>
        <begin position="174"/>
        <end position="220"/>
    </location>
</feature>
<protein>
    <recommendedName>
        <fullName evidence="1">PWWP domain-containing protein</fullName>
    </recommendedName>
</protein>
<dbReference type="InterPro" id="IPR000313">
    <property type="entry name" value="PWWP_dom"/>
</dbReference>
<name>A0AAV5D8T9_ELECO</name>
<dbReference type="Gene3D" id="2.30.30.140">
    <property type="match status" value="1"/>
</dbReference>
<dbReference type="Pfam" id="PF00855">
    <property type="entry name" value="PWWP"/>
    <property type="match status" value="1"/>
</dbReference>
<dbReference type="SUPFAM" id="SSF63748">
    <property type="entry name" value="Tudor/PWWP/MBT"/>
    <property type="match status" value="1"/>
</dbReference>
<evidence type="ECO:0000259" key="1">
    <source>
        <dbReference type="Pfam" id="PF00855"/>
    </source>
</evidence>
<gene>
    <name evidence="2" type="primary">ga24189</name>
    <name evidence="2" type="ORF">PR202_ga24189</name>
</gene>
<evidence type="ECO:0000313" key="2">
    <source>
        <dbReference type="EMBL" id="GJN06460.1"/>
    </source>
</evidence>
<comment type="caution">
    <text evidence="2">The sequence shown here is derived from an EMBL/GenBank/DDBJ whole genome shotgun (WGS) entry which is preliminary data.</text>
</comment>
<organism evidence="2 3">
    <name type="scientific">Eleusine coracana subsp. coracana</name>
    <dbReference type="NCBI Taxonomy" id="191504"/>
    <lineage>
        <taxon>Eukaryota</taxon>
        <taxon>Viridiplantae</taxon>
        <taxon>Streptophyta</taxon>
        <taxon>Embryophyta</taxon>
        <taxon>Tracheophyta</taxon>
        <taxon>Spermatophyta</taxon>
        <taxon>Magnoliopsida</taxon>
        <taxon>Liliopsida</taxon>
        <taxon>Poales</taxon>
        <taxon>Poaceae</taxon>
        <taxon>PACMAD clade</taxon>
        <taxon>Chloridoideae</taxon>
        <taxon>Cynodonteae</taxon>
        <taxon>Eleusininae</taxon>
        <taxon>Eleusine</taxon>
    </lineage>
</organism>
<keyword evidence="3" id="KW-1185">Reference proteome</keyword>
<sequence>MPASFIPLKRCTAAAVPGEGDKELPAATMPSAKRRRDYVVPSRFTESVPLPAAKRAALEVEPQQAEGDGEVYDVEVRVDDSKGASFGAVKTTVWTPDPPQPTEVELYRACRNISRSVSAVSGSVVTSVSNAGADIGAGGSVELEVTPAVVECKPKREAGDKKEDFYWPEDFVLGDVVWARSGKKCPAWPAVVIDPMQHAPEVVLNSCIPGALCVMFFGYSAGGHSRLPSVLIDFRDSLCIRSGQADSVQQLRKLSLPNVAFSISNWMWGAHCKTLSTISLSLMTFKKGLLRITTRSASLKLRLIVNLHGVVIAVVIAYHQSFQRKRSKQMSSCFVGTVKSYCSQNSTVAYAGRFGTTQMVEIG</sequence>